<dbReference type="BioCyc" id="BSUB633149:G1GM8-1670-MONOMER"/>
<dbReference type="AlphaFoldDB" id="D9QH25"/>
<dbReference type="STRING" id="633149.Bresu_1680"/>
<organism evidence="9 10">
    <name type="scientific">Brevundimonas subvibrioides (strain ATCC 15264 / DSM 4735 / LMG 14903 / NBRC 16000 / CB 81)</name>
    <name type="common">Caulobacter subvibrioides</name>
    <dbReference type="NCBI Taxonomy" id="633149"/>
    <lineage>
        <taxon>Bacteria</taxon>
        <taxon>Pseudomonadati</taxon>
        <taxon>Pseudomonadota</taxon>
        <taxon>Alphaproteobacteria</taxon>
        <taxon>Caulobacterales</taxon>
        <taxon>Caulobacteraceae</taxon>
        <taxon>Brevundimonas</taxon>
    </lineage>
</organism>
<evidence type="ECO:0000256" key="2">
    <source>
        <dbReference type="ARBA" id="ARBA00008335"/>
    </source>
</evidence>
<dbReference type="PROSITE" id="PS00216">
    <property type="entry name" value="SUGAR_TRANSPORT_1"/>
    <property type="match status" value="1"/>
</dbReference>
<dbReference type="PANTHER" id="PTHR23514">
    <property type="entry name" value="BYPASS OF STOP CODON PROTEIN 6"/>
    <property type="match status" value="1"/>
</dbReference>
<keyword evidence="10" id="KW-1185">Reference proteome</keyword>
<evidence type="ECO:0000256" key="3">
    <source>
        <dbReference type="ARBA" id="ARBA00022448"/>
    </source>
</evidence>
<feature type="transmembrane region" description="Helical" evidence="7">
    <location>
        <begin position="217"/>
        <end position="238"/>
    </location>
</feature>
<evidence type="ECO:0000313" key="10">
    <source>
        <dbReference type="Proteomes" id="UP000002696"/>
    </source>
</evidence>
<comment type="subcellular location">
    <subcellularLocation>
        <location evidence="1">Endomembrane system</location>
        <topology evidence="1">Multi-pass membrane protein</topology>
    </subcellularLocation>
</comment>
<keyword evidence="4 7" id="KW-0812">Transmembrane</keyword>
<dbReference type="InParanoid" id="D9QH25"/>
<feature type="transmembrane region" description="Helical" evidence="7">
    <location>
        <begin position="306"/>
        <end position="325"/>
    </location>
</feature>
<keyword evidence="5 7" id="KW-1133">Transmembrane helix</keyword>
<dbReference type="eggNOG" id="COG0738">
    <property type="taxonomic scope" value="Bacteria"/>
</dbReference>
<feature type="transmembrane region" description="Helical" evidence="7">
    <location>
        <begin position="250"/>
        <end position="267"/>
    </location>
</feature>
<dbReference type="Proteomes" id="UP000002696">
    <property type="component" value="Chromosome"/>
</dbReference>
<evidence type="ECO:0000259" key="8">
    <source>
        <dbReference type="PROSITE" id="PS50850"/>
    </source>
</evidence>
<protein>
    <submittedName>
        <fullName evidence="9">Major facilitator superfamily MFS_1</fullName>
    </submittedName>
</protein>
<sequence>MTAASPTDRPGNIGVIKALTYLMFMMFAMTTDSVGVIIPRVIEEFDLGMTAAGSFHYATMSGIALAGLMLGFLADSLGRKRAIILGLALFAATAFLFAVGQSFGFFVMLLFLSGAAIGVFKTAALALIGDISTSTRSHTATMNTVEGFFGVGAIVGPAVVAALLASGASWKWLYVIAGVLAVLLIATASAVRYPRPVLGQQKPADLKATLAMMSNPYALAFSLGTMLYVGVETAIYVWMPTLLADYRGPAILIATYALSIFFVLRAAGRFLGAWLLGRFAWTTVLVVCSLAILICFAGALAGGRGAAVWLLPLSGLFMSVIYPTLNSKGISCFPKVQHGAVAGVILFFTCVSAVVSPLAMGAVSDAFGGAQYGFVLATGFALVLFLALLLNRLFDPAAARLAVNDDREYEVGSAG</sequence>
<dbReference type="InterPro" id="IPR036259">
    <property type="entry name" value="MFS_trans_sf"/>
</dbReference>
<gene>
    <name evidence="9" type="ordered locus">Bresu_1680</name>
</gene>
<dbReference type="Gene3D" id="1.20.1250.20">
    <property type="entry name" value="MFS general substrate transporter like domains"/>
    <property type="match status" value="2"/>
</dbReference>
<dbReference type="GO" id="GO:0016020">
    <property type="term" value="C:membrane"/>
    <property type="evidence" value="ECO:0007669"/>
    <property type="project" value="InterPro"/>
</dbReference>
<evidence type="ECO:0000256" key="5">
    <source>
        <dbReference type="ARBA" id="ARBA00022989"/>
    </source>
</evidence>
<feature type="transmembrane region" description="Helical" evidence="7">
    <location>
        <begin position="279"/>
        <end position="300"/>
    </location>
</feature>
<feature type="transmembrane region" description="Helical" evidence="7">
    <location>
        <begin position="105"/>
        <end position="128"/>
    </location>
</feature>
<evidence type="ECO:0000256" key="6">
    <source>
        <dbReference type="ARBA" id="ARBA00023136"/>
    </source>
</evidence>
<proteinExistence type="inferred from homology"/>
<dbReference type="EMBL" id="CP002102">
    <property type="protein sequence ID" value="ADL00991.1"/>
    <property type="molecule type" value="Genomic_DNA"/>
</dbReference>
<accession>D9QH25</accession>
<evidence type="ECO:0000313" key="9">
    <source>
        <dbReference type="EMBL" id="ADL00991.1"/>
    </source>
</evidence>
<reference evidence="10" key="1">
    <citation type="journal article" date="2011" name="J. Bacteriol.">
        <title>Genome sequences of eight morphologically diverse alphaproteobacteria.</title>
        <authorList>
            <consortium name="US DOE Joint Genome Institute"/>
            <person name="Brown P.J."/>
            <person name="Kysela D.T."/>
            <person name="Buechlein A."/>
            <person name="Hemmerich C."/>
            <person name="Brun Y.V."/>
        </authorList>
    </citation>
    <scope>NUCLEOTIDE SEQUENCE [LARGE SCALE GENOMIC DNA]</scope>
    <source>
        <strain evidence="10">ATCC 15264 / DSM 4735 / LMG 14903 / NBRC 16000 / CB 81</strain>
    </source>
</reference>
<feature type="transmembrane region" description="Helical" evidence="7">
    <location>
        <begin position="372"/>
        <end position="390"/>
    </location>
</feature>
<dbReference type="RefSeq" id="WP_013269093.1">
    <property type="nucleotide sequence ID" value="NC_014375.1"/>
</dbReference>
<comment type="similarity">
    <text evidence="2">Belongs to the major facilitator superfamily.</text>
</comment>
<evidence type="ECO:0000256" key="1">
    <source>
        <dbReference type="ARBA" id="ARBA00004127"/>
    </source>
</evidence>
<feature type="transmembrane region" description="Helical" evidence="7">
    <location>
        <begin position="172"/>
        <end position="193"/>
    </location>
</feature>
<feature type="transmembrane region" description="Helical" evidence="7">
    <location>
        <begin position="54"/>
        <end position="74"/>
    </location>
</feature>
<dbReference type="SUPFAM" id="SSF103473">
    <property type="entry name" value="MFS general substrate transporter"/>
    <property type="match status" value="1"/>
</dbReference>
<evidence type="ECO:0000256" key="7">
    <source>
        <dbReference type="SAM" id="Phobius"/>
    </source>
</evidence>
<dbReference type="GO" id="GO:0012505">
    <property type="term" value="C:endomembrane system"/>
    <property type="evidence" value="ECO:0007669"/>
    <property type="project" value="UniProtKB-SubCell"/>
</dbReference>
<dbReference type="KEGG" id="bsb:Bresu_1680"/>
<dbReference type="HOGENOM" id="CLU_053847_2_0_5"/>
<dbReference type="GO" id="GO:0022857">
    <property type="term" value="F:transmembrane transporter activity"/>
    <property type="evidence" value="ECO:0007669"/>
    <property type="project" value="InterPro"/>
</dbReference>
<dbReference type="InterPro" id="IPR005829">
    <property type="entry name" value="Sugar_transporter_CS"/>
</dbReference>
<evidence type="ECO:0000256" key="4">
    <source>
        <dbReference type="ARBA" id="ARBA00022692"/>
    </source>
</evidence>
<feature type="transmembrane region" description="Helical" evidence="7">
    <location>
        <begin position="81"/>
        <end position="99"/>
    </location>
</feature>
<dbReference type="InterPro" id="IPR011701">
    <property type="entry name" value="MFS"/>
</dbReference>
<feature type="transmembrane region" description="Helical" evidence="7">
    <location>
        <begin position="337"/>
        <end position="360"/>
    </location>
</feature>
<dbReference type="InterPro" id="IPR051788">
    <property type="entry name" value="MFS_Transporter"/>
</dbReference>
<dbReference type="PROSITE" id="PS50850">
    <property type="entry name" value="MFS"/>
    <property type="match status" value="1"/>
</dbReference>
<name>D9QH25_BRESC</name>
<dbReference type="PANTHER" id="PTHR23514:SF3">
    <property type="entry name" value="BYPASS OF STOP CODON PROTEIN 6"/>
    <property type="match status" value="1"/>
</dbReference>
<dbReference type="InterPro" id="IPR020846">
    <property type="entry name" value="MFS_dom"/>
</dbReference>
<keyword evidence="3" id="KW-0813">Transport</keyword>
<feature type="domain" description="Major facilitator superfamily (MFS) profile" evidence="8">
    <location>
        <begin position="16"/>
        <end position="399"/>
    </location>
</feature>
<keyword evidence="6 7" id="KW-0472">Membrane</keyword>
<feature type="transmembrane region" description="Helical" evidence="7">
    <location>
        <begin position="148"/>
        <end position="166"/>
    </location>
</feature>
<dbReference type="Pfam" id="PF07690">
    <property type="entry name" value="MFS_1"/>
    <property type="match status" value="1"/>
</dbReference>
<feature type="transmembrane region" description="Helical" evidence="7">
    <location>
        <begin position="21"/>
        <end position="42"/>
    </location>
</feature>
<dbReference type="OrthoDB" id="5858672at2"/>